<feature type="repeat" description="ANK" evidence="3">
    <location>
        <begin position="72"/>
        <end position="104"/>
    </location>
</feature>
<proteinExistence type="predicted"/>
<name>A0ABT7LFY2_9BURK</name>
<evidence type="ECO:0000256" key="1">
    <source>
        <dbReference type="ARBA" id="ARBA00022737"/>
    </source>
</evidence>
<dbReference type="PROSITE" id="PS50297">
    <property type="entry name" value="ANK_REP_REGION"/>
    <property type="match status" value="1"/>
</dbReference>
<reference evidence="4 5" key="1">
    <citation type="submission" date="2023-06" db="EMBL/GenBank/DDBJ databases">
        <title>Pelomonas sp. APW6 16S ribosomal RNA gene genome sequencing and assembly.</title>
        <authorList>
            <person name="Woo H."/>
        </authorList>
    </citation>
    <scope>NUCLEOTIDE SEQUENCE [LARGE SCALE GENOMIC DNA]</scope>
    <source>
        <strain evidence="4 5">APW6</strain>
    </source>
</reference>
<sequence length="139" mass="14836">MSPGNEARTLEQLLLEAAETLFPDADPPPRLDLHAKDGSGDTALHVCLWRGDEVAARALIAHGADVNAIGDMGETPLHVAMRQAGPRTLAALMAAGSRRDVVSEFRQTPQDVAVETGRLAVYEEALALALAPPRRRRPG</sequence>
<dbReference type="RefSeq" id="WP_285981874.1">
    <property type="nucleotide sequence ID" value="NZ_JASVDS010000002.1"/>
</dbReference>
<evidence type="ECO:0000313" key="5">
    <source>
        <dbReference type="Proteomes" id="UP001238603"/>
    </source>
</evidence>
<keyword evidence="1" id="KW-0677">Repeat</keyword>
<dbReference type="PANTHER" id="PTHR24171">
    <property type="entry name" value="ANKYRIN REPEAT DOMAIN-CONTAINING PROTEIN 39-RELATED"/>
    <property type="match status" value="1"/>
</dbReference>
<evidence type="ECO:0000313" key="4">
    <source>
        <dbReference type="EMBL" id="MDL5031759.1"/>
    </source>
</evidence>
<comment type="caution">
    <text evidence="4">The sequence shown here is derived from an EMBL/GenBank/DDBJ whole genome shotgun (WGS) entry which is preliminary data.</text>
</comment>
<dbReference type="EMBL" id="JASVDS010000002">
    <property type="protein sequence ID" value="MDL5031759.1"/>
    <property type="molecule type" value="Genomic_DNA"/>
</dbReference>
<dbReference type="Proteomes" id="UP001238603">
    <property type="component" value="Unassembled WGS sequence"/>
</dbReference>
<protein>
    <submittedName>
        <fullName evidence="4">Ankyrin repeat domain-containing protein</fullName>
    </submittedName>
</protein>
<feature type="repeat" description="ANK" evidence="3">
    <location>
        <begin position="39"/>
        <end position="71"/>
    </location>
</feature>
<dbReference type="InterPro" id="IPR002110">
    <property type="entry name" value="Ankyrin_rpt"/>
</dbReference>
<accession>A0ABT7LFY2</accession>
<keyword evidence="2 3" id="KW-0040">ANK repeat</keyword>
<dbReference type="Gene3D" id="1.25.40.20">
    <property type="entry name" value="Ankyrin repeat-containing domain"/>
    <property type="match status" value="1"/>
</dbReference>
<dbReference type="SUPFAM" id="SSF48403">
    <property type="entry name" value="Ankyrin repeat"/>
    <property type="match status" value="1"/>
</dbReference>
<dbReference type="Pfam" id="PF12796">
    <property type="entry name" value="Ank_2"/>
    <property type="match status" value="1"/>
</dbReference>
<dbReference type="InterPro" id="IPR036770">
    <property type="entry name" value="Ankyrin_rpt-contain_sf"/>
</dbReference>
<evidence type="ECO:0000256" key="2">
    <source>
        <dbReference type="ARBA" id="ARBA00023043"/>
    </source>
</evidence>
<gene>
    <name evidence="4" type="ORF">QRD43_07545</name>
</gene>
<dbReference type="PROSITE" id="PS50088">
    <property type="entry name" value="ANK_REPEAT"/>
    <property type="match status" value="2"/>
</dbReference>
<dbReference type="SMART" id="SM00248">
    <property type="entry name" value="ANK"/>
    <property type="match status" value="2"/>
</dbReference>
<organism evidence="4 5">
    <name type="scientific">Roseateles subflavus</name>
    <dbReference type="NCBI Taxonomy" id="3053353"/>
    <lineage>
        <taxon>Bacteria</taxon>
        <taxon>Pseudomonadati</taxon>
        <taxon>Pseudomonadota</taxon>
        <taxon>Betaproteobacteria</taxon>
        <taxon>Burkholderiales</taxon>
        <taxon>Sphaerotilaceae</taxon>
        <taxon>Roseateles</taxon>
    </lineage>
</organism>
<keyword evidence="5" id="KW-1185">Reference proteome</keyword>
<evidence type="ECO:0000256" key="3">
    <source>
        <dbReference type="PROSITE-ProRule" id="PRU00023"/>
    </source>
</evidence>